<organism evidence="1 2">
    <name type="scientific">Penstemon smallii</name>
    <dbReference type="NCBI Taxonomy" id="265156"/>
    <lineage>
        <taxon>Eukaryota</taxon>
        <taxon>Viridiplantae</taxon>
        <taxon>Streptophyta</taxon>
        <taxon>Embryophyta</taxon>
        <taxon>Tracheophyta</taxon>
        <taxon>Spermatophyta</taxon>
        <taxon>Magnoliopsida</taxon>
        <taxon>eudicotyledons</taxon>
        <taxon>Gunneridae</taxon>
        <taxon>Pentapetalae</taxon>
        <taxon>asterids</taxon>
        <taxon>lamiids</taxon>
        <taxon>Lamiales</taxon>
        <taxon>Plantaginaceae</taxon>
        <taxon>Cheloneae</taxon>
        <taxon>Penstemon</taxon>
    </lineage>
</organism>
<reference evidence="1 2" key="1">
    <citation type="submission" date="2024-12" db="EMBL/GenBank/DDBJ databases">
        <title>The unique morphological basis and parallel evolutionary history of personate flowers in Penstemon.</title>
        <authorList>
            <person name="Depatie T.H."/>
            <person name="Wessinger C.A."/>
        </authorList>
    </citation>
    <scope>NUCLEOTIDE SEQUENCE [LARGE SCALE GENOMIC DNA]</scope>
    <source>
        <strain evidence="1">WTNN_2</strain>
        <tissue evidence="1">Leaf</tissue>
    </source>
</reference>
<proteinExistence type="predicted"/>
<dbReference type="EMBL" id="JBJXBP010000007">
    <property type="protein sequence ID" value="KAL3820507.1"/>
    <property type="molecule type" value="Genomic_DNA"/>
</dbReference>
<evidence type="ECO:0000313" key="1">
    <source>
        <dbReference type="EMBL" id="KAL3820507.1"/>
    </source>
</evidence>
<keyword evidence="2" id="KW-1185">Reference proteome</keyword>
<gene>
    <name evidence="1" type="ORF">ACJIZ3_006412</name>
</gene>
<dbReference type="AlphaFoldDB" id="A0ABD3S7Y7"/>
<comment type="caution">
    <text evidence="1">The sequence shown here is derived from an EMBL/GenBank/DDBJ whole genome shotgun (WGS) entry which is preliminary data.</text>
</comment>
<protein>
    <submittedName>
        <fullName evidence="1">Uncharacterized protein</fullName>
    </submittedName>
</protein>
<evidence type="ECO:0000313" key="2">
    <source>
        <dbReference type="Proteomes" id="UP001634393"/>
    </source>
</evidence>
<dbReference type="Proteomes" id="UP001634393">
    <property type="component" value="Unassembled WGS sequence"/>
</dbReference>
<accession>A0ABD3S7Y7</accession>
<sequence>MSSNNFRRKVVVGFGLNLNHLVRNNLVIVAIMPSVLRKKKDKGGNASLRKFASYVGK</sequence>
<name>A0ABD3S7Y7_9LAMI</name>